<name>A0A915YKL3_9BACT</name>
<protein>
    <recommendedName>
        <fullName evidence="4">Lipoprotein</fullName>
    </recommendedName>
</protein>
<dbReference type="AlphaFoldDB" id="A0A915YKL3"/>
<gene>
    <name evidence="2" type="ORF">AsAng_0054580</name>
</gene>
<keyword evidence="3" id="KW-1185">Reference proteome</keyword>
<organism evidence="2 3">
    <name type="scientific">Aureispira anguillae</name>
    <dbReference type="NCBI Taxonomy" id="2864201"/>
    <lineage>
        <taxon>Bacteria</taxon>
        <taxon>Pseudomonadati</taxon>
        <taxon>Bacteroidota</taxon>
        <taxon>Saprospiria</taxon>
        <taxon>Saprospirales</taxon>
        <taxon>Saprospiraceae</taxon>
        <taxon>Aureispira</taxon>
    </lineage>
</organism>
<accession>A0A915YKL3</accession>
<dbReference type="Proteomes" id="UP001060919">
    <property type="component" value="Chromosome"/>
</dbReference>
<evidence type="ECO:0000313" key="2">
    <source>
        <dbReference type="EMBL" id="BDS14677.1"/>
    </source>
</evidence>
<dbReference type="PROSITE" id="PS51257">
    <property type="entry name" value="PROKAR_LIPOPROTEIN"/>
    <property type="match status" value="1"/>
</dbReference>
<dbReference type="RefSeq" id="WP_264789894.1">
    <property type="nucleotide sequence ID" value="NZ_AP026867.1"/>
</dbReference>
<feature type="signal peptide" evidence="1">
    <location>
        <begin position="1"/>
        <end position="23"/>
    </location>
</feature>
<evidence type="ECO:0000256" key="1">
    <source>
        <dbReference type="SAM" id="SignalP"/>
    </source>
</evidence>
<sequence>MKKYTNLFILGLLVIVFTTSCNNQQPNNTAELTITDDNTRAAQGEAMQVNFQGQMITIEAADMIGEAQALSAEDADAQTVMGINQSLMGAEKEAQLLDVNFTMSDEPVENGMFIFGIETQDAKNLTLEMYDEEGFGMVANNKFDVNEGNNYKALNVKSLEAGTYNFRLKDDAGKELNRQVQVAEAK</sequence>
<dbReference type="KEGG" id="aup:AsAng_0054580"/>
<proteinExistence type="predicted"/>
<reference evidence="2" key="1">
    <citation type="submission" date="2022-09" db="EMBL/GenBank/DDBJ databases">
        <title>Aureispira anguillicida sp. nov., isolated from Leptocephalus of Japanese eel Anguilla japonica.</title>
        <authorList>
            <person name="Yuasa K."/>
            <person name="Mekata T."/>
            <person name="Ikunari K."/>
        </authorList>
    </citation>
    <scope>NUCLEOTIDE SEQUENCE</scope>
    <source>
        <strain evidence="2">EL160426</strain>
    </source>
</reference>
<feature type="chain" id="PRO_5037111105" description="Lipoprotein" evidence="1">
    <location>
        <begin position="24"/>
        <end position="186"/>
    </location>
</feature>
<keyword evidence="1" id="KW-0732">Signal</keyword>
<dbReference type="EMBL" id="AP026867">
    <property type="protein sequence ID" value="BDS14677.1"/>
    <property type="molecule type" value="Genomic_DNA"/>
</dbReference>
<evidence type="ECO:0000313" key="3">
    <source>
        <dbReference type="Proteomes" id="UP001060919"/>
    </source>
</evidence>
<evidence type="ECO:0008006" key="4">
    <source>
        <dbReference type="Google" id="ProtNLM"/>
    </source>
</evidence>